<comment type="caution">
    <text evidence="2">The sequence shown here is derived from an EMBL/GenBank/DDBJ whole genome shotgun (WGS) entry which is preliminary data.</text>
</comment>
<dbReference type="EMBL" id="CADEAL010004192">
    <property type="protein sequence ID" value="CAB1453913.1"/>
    <property type="molecule type" value="Genomic_DNA"/>
</dbReference>
<reference evidence="2" key="1">
    <citation type="submission" date="2020-03" db="EMBL/GenBank/DDBJ databases">
        <authorList>
            <person name="Weist P."/>
        </authorList>
    </citation>
    <scope>NUCLEOTIDE SEQUENCE</scope>
</reference>
<name>A0A9N7Z356_PLEPL</name>
<evidence type="ECO:0000256" key="1">
    <source>
        <dbReference type="SAM" id="MobiDB-lite"/>
    </source>
</evidence>
<protein>
    <submittedName>
        <fullName evidence="2">Uncharacterized protein</fullName>
    </submittedName>
</protein>
<dbReference type="Proteomes" id="UP001153269">
    <property type="component" value="Unassembled WGS sequence"/>
</dbReference>
<gene>
    <name evidence="2" type="ORF">PLEPLA_LOCUS41673</name>
</gene>
<evidence type="ECO:0000313" key="2">
    <source>
        <dbReference type="EMBL" id="CAB1453913.1"/>
    </source>
</evidence>
<proteinExistence type="predicted"/>
<accession>A0A9N7Z356</accession>
<sequence length="208" mass="23056">MSKESTGEVLRIVLQLDRLSVHNVWLTDITTSYHNHYIHYRPLSFEFKHNSPPRVEQEGAANQMHNSGETRDRSGRKSNEAKEGSAHVANQASPRRRDGGFTRAASPGTIPCNDPASVFDCVLTCEMSPMYPAACSTSFRDKLRPWLTTPSDHILWGNETPSIQRVPGPPQASFSCVKQRTAAVAAFKKLEQANPEKPQLAAKRCPAS</sequence>
<feature type="region of interest" description="Disordered" evidence="1">
    <location>
        <begin position="51"/>
        <end position="107"/>
    </location>
</feature>
<evidence type="ECO:0000313" key="3">
    <source>
        <dbReference type="Proteomes" id="UP001153269"/>
    </source>
</evidence>
<organism evidence="2 3">
    <name type="scientific">Pleuronectes platessa</name>
    <name type="common">European plaice</name>
    <dbReference type="NCBI Taxonomy" id="8262"/>
    <lineage>
        <taxon>Eukaryota</taxon>
        <taxon>Metazoa</taxon>
        <taxon>Chordata</taxon>
        <taxon>Craniata</taxon>
        <taxon>Vertebrata</taxon>
        <taxon>Euteleostomi</taxon>
        <taxon>Actinopterygii</taxon>
        <taxon>Neopterygii</taxon>
        <taxon>Teleostei</taxon>
        <taxon>Neoteleostei</taxon>
        <taxon>Acanthomorphata</taxon>
        <taxon>Carangaria</taxon>
        <taxon>Pleuronectiformes</taxon>
        <taxon>Pleuronectoidei</taxon>
        <taxon>Pleuronectidae</taxon>
        <taxon>Pleuronectes</taxon>
    </lineage>
</organism>
<dbReference type="AlphaFoldDB" id="A0A9N7Z356"/>
<keyword evidence="3" id="KW-1185">Reference proteome</keyword>
<feature type="compositionally biased region" description="Basic and acidic residues" evidence="1">
    <location>
        <begin position="68"/>
        <end position="85"/>
    </location>
</feature>